<dbReference type="EMBL" id="CP041969">
    <property type="protein sequence ID" value="QMV40607.1"/>
    <property type="molecule type" value="Genomic_DNA"/>
</dbReference>
<sequence>MINLAYMECFASCVLTYLNFNGDDYRKVLLDYWNLNYQFRTLLSSKDARQIPLDLFYGIEMKFIKGDSKTLNQSVRGGSAAICFCQASKLDYFPRENLGMESSGFQHSILIYGWDQSGEKYVVGDPTVSAIVQMNPDEVLKAGAVKKGRDELHYFVLTKPSIPYSPPDIKSCIRKSAQRNLYYYGNSDGEAVPLANETTPEERRRREWQQWFSNRKSGAKALEAFEADFVQSAVWAPEARVAWMKRNAITIASIRRIRSAVWQAYIETGCIGENRLREGKEQIDSISGLWNTISFKLLKALKEQDTALSDQALSPLIAKLKQAEIRFMEWLILVAEEGD</sequence>
<proteinExistence type="predicted"/>
<gene>
    <name evidence="1" type="ORF">FPL14_04855</name>
</gene>
<evidence type="ECO:0000313" key="2">
    <source>
        <dbReference type="Proteomes" id="UP000515679"/>
    </source>
</evidence>
<protein>
    <recommendedName>
        <fullName evidence="3">Butirosin biosynthesis protein H N-terminal domain-containing protein</fullName>
    </recommendedName>
</protein>
<accession>A0A7G5BUH3</accession>
<evidence type="ECO:0000313" key="1">
    <source>
        <dbReference type="EMBL" id="QMV40607.1"/>
    </source>
</evidence>
<reference evidence="1 2" key="1">
    <citation type="submission" date="2019-07" db="EMBL/GenBank/DDBJ databases">
        <authorList>
            <person name="Kim J.K."/>
            <person name="Cheong H.-M."/>
            <person name="Choi Y."/>
            <person name="Hwang K.J."/>
            <person name="Lee S."/>
            <person name="Choi C."/>
        </authorList>
    </citation>
    <scope>NUCLEOTIDE SEQUENCE [LARGE SCALE GENOMIC DNA]</scope>
    <source>
        <strain evidence="1 2">KS 22</strain>
    </source>
</reference>
<dbReference type="AlphaFoldDB" id="A0A7G5BUH3"/>
<keyword evidence="2" id="KW-1185">Reference proteome</keyword>
<organism evidence="1 2">
    <name type="scientific">Cohnella cholangitidis</name>
    <dbReference type="NCBI Taxonomy" id="2598458"/>
    <lineage>
        <taxon>Bacteria</taxon>
        <taxon>Bacillati</taxon>
        <taxon>Bacillota</taxon>
        <taxon>Bacilli</taxon>
        <taxon>Bacillales</taxon>
        <taxon>Paenibacillaceae</taxon>
        <taxon>Cohnella</taxon>
    </lineage>
</organism>
<dbReference type="Proteomes" id="UP000515679">
    <property type="component" value="Chromosome"/>
</dbReference>
<evidence type="ECO:0008006" key="3">
    <source>
        <dbReference type="Google" id="ProtNLM"/>
    </source>
</evidence>
<name>A0A7G5BUH3_9BACL</name>
<dbReference type="KEGG" id="cchl:FPL14_04855"/>